<evidence type="ECO:0000256" key="2">
    <source>
        <dbReference type="ARBA" id="ARBA00022723"/>
    </source>
</evidence>
<keyword evidence="3" id="KW-0170">Cobalt</keyword>
<evidence type="ECO:0000256" key="1">
    <source>
        <dbReference type="ARBA" id="ARBA00010854"/>
    </source>
</evidence>
<evidence type="ECO:0000259" key="5">
    <source>
        <dbReference type="PROSITE" id="PS51337"/>
    </source>
</evidence>
<dbReference type="Gene3D" id="1.10.1240.10">
    <property type="entry name" value="Methionine synthase domain"/>
    <property type="match status" value="1"/>
</dbReference>
<reference evidence="7" key="1">
    <citation type="submission" date="2016-11" db="EMBL/GenBank/DDBJ databases">
        <authorList>
            <person name="Varghese N."/>
            <person name="Submissions S."/>
        </authorList>
    </citation>
    <scope>NUCLEOTIDE SEQUENCE [LARGE SCALE GENOMIC DNA]</scope>
    <source>
        <strain evidence="7">DSM 11792</strain>
    </source>
</reference>
<dbReference type="GO" id="GO:0046872">
    <property type="term" value="F:metal ion binding"/>
    <property type="evidence" value="ECO:0007669"/>
    <property type="project" value="UniProtKB-KW"/>
</dbReference>
<dbReference type="AlphaFoldDB" id="A0A1M5AJ64"/>
<organism evidence="6 7">
    <name type="scientific">Desulfofundulus australicus DSM 11792</name>
    <dbReference type="NCBI Taxonomy" id="1121425"/>
    <lineage>
        <taxon>Bacteria</taxon>
        <taxon>Bacillati</taxon>
        <taxon>Bacillota</taxon>
        <taxon>Clostridia</taxon>
        <taxon>Eubacteriales</taxon>
        <taxon>Peptococcaceae</taxon>
        <taxon>Desulfofundulus</taxon>
    </lineage>
</organism>
<feature type="domain" description="B12-binding" evidence="4">
    <location>
        <begin position="90"/>
        <end position="212"/>
    </location>
</feature>
<dbReference type="InterPro" id="IPR036724">
    <property type="entry name" value="Cobalamin-bd_sf"/>
</dbReference>
<dbReference type="GO" id="GO:0008705">
    <property type="term" value="F:methionine synthase activity"/>
    <property type="evidence" value="ECO:0007669"/>
    <property type="project" value="TreeGrafter"/>
</dbReference>
<dbReference type="InterPro" id="IPR006158">
    <property type="entry name" value="Cobalamin-bd"/>
</dbReference>
<evidence type="ECO:0000313" key="6">
    <source>
        <dbReference type="EMBL" id="SHF30360.1"/>
    </source>
</evidence>
<dbReference type="Pfam" id="PF02310">
    <property type="entry name" value="B12-binding"/>
    <property type="match status" value="1"/>
</dbReference>
<dbReference type="RefSeq" id="WP_242655929.1">
    <property type="nucleotide sequence ID" value="NZ_FQUW01000022.1"/>
</dbReference>
<comment type="similarity">
    <text evidence="1">Belongs to the methylamine corrinoid protein family.</text>
</comment>
<dbReference type="EMBL" id="FQUW01000022">
    <property type="protein sequence ID" value="SHF30360.1"/>
    <property type="molecule type" value="Genomic_DNA"/>
</dbReference>
<dbReference type="PROSITE" id="PS51332">
    <property type="entry name" value="B12_BINDING"/>
    <property type="match status" value="1"/>
</dbReference>
<dbReference type="InterPro" id="IPR050554">
    <property type="entry name" value="Met_Synthase/Corrinoid"/>
</dbReference>
<sequence>MEKEKMTELARALMDLNEQKVYQLVEEKAKNGVSPLEILAECNEGMSGVGDLFSSGQYFLSQMLFAAEIFKNVMNRLEDIMPREESTASRGKVVIGTVKGDIHDIGKNIVVNLLRGSGFEVVDLGVDVPAEKFVAALKETGAKVLGMSALLNFTYPEMKTVVEEVTKAGLRDQVTIIIGGAPCNEQVRQFTGADYYAEDAVAGVNICKKVYS</sequence>
<accession>A0A1M5AJ64</accession>
<dbReference type="Gene3D" id="3.40.50.280">
    <property type="entry name" value="Cobalamin-binding domain"/>
    <property type="match status" value="1"/>
</dbReference>
<dbReference type="InterPro" id="IPR003759">
    <property type="entry name" value="Cbl-bd_cap"/>
</dbReference>
<dbReference type="InterPro" id="IPR036594">
    <property type="entry name" value="Meth_synthase_dom"/>
</dbReference>
<dbReference type="PANTHER" id="PTHR45833:SF1">
    <property type="entry name" value="METHIONINE SYNTHASE"/>
    <property type="match status" value="1"/>
</dbReference>
<dbReference type="GO" id="GO:0046653">
    <property type="term" value="P:tetrahydrofolate metabolic process"/>
    <property type="evidence" value="ECO:0007669"/>
    <property type="project" value="TreeGrafter"/>
</dbReference>
<feature type="domain" description="B12-binding N-terminal" evidence="5">
    <location>
        <begin position="1"/>
        <end position="89"/>
    </location>
</feature>
<dbReference type="FunFam" id="3.40.50.280:FF:000003">
    <property type="entry name" value="Dimethylamine methyltransferase corrinoid protein"/>
    <property type="match status" value="1"/>
</dbReference>
<dbReference type="SUPFAM" id="SSF47644">
    <property type="entry name" value="Methionine synthase domain"/>
    <property type="match status" value="1"/>
</dbReference>
<evidence type="ECO:0000259" key="4">
    <source>
        <dbReference type="PROSITE" id="PS51332"/>
    </source>
</evidence>
<name>A0A1M5AJ64_9FIRM</name>
<dbReference type="Pfam" id="PF02607">
    <property type="entry name" value="B12-binding_2"/>
    <property type="match status" value="1"/>
</dbReference>
<keyword evidence="2" id="KW-0479">Metal-binding</keyword>
<dbReference type="SUPFAM" id="SSF52242">
    <property type="entry name" value="Cobalamin (vitamin B12)-binding domain"/>
    <property type="match status" value="1"/>
</dbReference>
<evidence type="ECO:0000256" key="3">
    <source>
        <dbReference type="ARBA" id="ARBA00023285"/>
    </source>
</evidence>
<dbReference type="GO" id="GO:0005829">
    <property type="term" value="C:cytosol"/>
    <property type="evidence" value="ECO:0007669"/>
    <property type="project" value="TreeGrafter"/>
</dbReference>
<protein>
    <submittedName>
        <fullName evidence="6">Methylmalonyl-CoA mutase C-terminal domain-containing protein</fullName>
    </submittedName>
</protein>
<evidence type="ECO:0000313" key="7">
    <source>
        <dbReference type="Proteomes" id="UP000184196"/>
    </source>
</evidence>
<keyword evidence="7" id="KW-1185">Reference proteome</keyword>
<dbReference type="PROSITE" id="PS51337">
    <property type="entry name" value="B12_BINDING_NTER"/>
    <property type="match status" value="1"/>
</dbReference>
<gene>
    <name evidence="6" type="ORF">SAMN02745218_01914</name>
</gene>
<dbReference type="GO" id="GO:0031419">
    <property type="term" value="F:cobalamin binding"/>
    <property type="evidence" value="ECO:0007669"/>
    <property type="project" value="InterPro"/>
</dbReference>
<dbReference type="Proteomes" id="UP000184196">
    <property type="component" value="Unassembled WGS sequence"/>
</dbReference>
<dbReference type="SMART" id="SM01018">
    <property type="entry name" value="B12-binding_2"/>
    <property type="match status" value="1"/>
</dbReference>
<dbReference type="PANTHER" id="PTHR45833">
    <property type="entry name" value="METHIONINE SYNTHASE"/>
    <property type="match status" value="1"/>
</dbReference>
<proteinExistence type="inferred from homology"/>
<dbReference type="GO" id="GO:0050667">
    <property type="term" value="P:homocysteine metabolic process"/>
    <property type="evidence" value="ECO:0007669"/>
    <property type="project" value="TreeGrafter"/>
</dbReference>